<evidence type="ECO:0000313" key="1">
    <source>
        <dbReference type="EMBL" id="MBB4844329.1"/>
    </source>
</evidence>
<evidence type="ECO:0000313" key="2">
    <source>
        <dbReference type="Proteomes" id="UP000562027"/>
    </source>
</evidence>
<organism evidence="1 2">
    <name type="scientific">Roseateles oligotrophus</name>
    <dbReference type="NCBI Taxonomy" id="1769250"/>
    <lineage>
        <taxon>Bacteria</taxon>
        <taxon>Pseudomonadati</taxon>
        <taxon>Pseudomonadota</taxon>
        <taxon>Betaproteobacteria</taxon>
        <taxon>Burkholderiales</taxon>
        <taxon>Sphaerotilaceae</taxon>
        <taxon>Roseateles</taxon>
    </lineage>
</organism>
<sequence>MPDIARKSCDPDFDDAWRLFTAMHDAPSSSTAQDLVEWLAKCPRHVQAFDDVLTLWALAGGGLIRRVNAAVLHAPCNVQ</sequence>
<name>A0A840LE38_9BURK</name>
<keyword evidence="2" id="KW-1185">Reference proteome</keyword>
<accession>A0A840LE38</accession>
<gene>
    <name evidence="1" type="ORF">HNP55_002865</name>
</gene>
<dbReference type="Proteomes" id="UP000562027">
    <property type="component" value="Unassembled WGS sequence"/>
</dbReference>
<dbReference type="AlphaFoldDB" id="A0A840LE38"/>
<protein>
    <submittedName>
        <fullName evidence="1">Ferric-dicitrate binding protein FerR (Iron transport regulator)</fullName>
    </submittedName>
</protein>
<proteinExistence type="predicted"/>
<reference evidence="1 2" key="1">
    <citation type="submission" date="2020-08" db="EMBL/GenBank/DDBJ databases">
        <title>Functional genomics of gut bacteria from endangered species of beetles.</title>
        <authorList>
            <person name="Carlos-Shanley C."/>
        </authorList>
    </citation>
    <scope>NUCLEOTIDE SEQUENCE [LARGE SCALE GENOMIC DNA]</scope>
    <source>
        <strain evidence="1 2">S00239</strain>
    </source>
</reference>
<dbReference type="EMBL" id="JACHLP010000005">
    <property type="protein sequence ID" value="MBB4844329.1"/>
    <property type="molecule type" value="Genomic_DNA"/>
</dbReference>
<comment type="caution">
    <text evidence="1">The sequence shown here is derived from an EMBL/GenBank/DDBJ whole genome shotgun (WGS) entry which is preliminary data.</text>
</comment>
<dbReference type="RefSeq" id="WP_083881232.1">
    <property type="nucleotide sequence ID" value="NZ_JACHLP010000005.1"/>
</dbReference>